<comment type="caution">
    <text evidence="2">The sequence shown here is derived from an EMBL/GenBank/DDBJ whole genome shotgun (WGS) entry which is preliminary data.</text>
</comment>
<protein>
    <submittedName>
        <fullName evidence="2">Uncharacterized protein</fullName>
    </submittedName>
</protein>
<sequence length="108" mass="12308">MQQQLGRVRVMVGALLRPAQTLTLTQIRGPVSHHEHEQLRFMAIKPPTRAAVHGTRLPVAETLNREELEAEINKRKEEKENKRKEVEKAVDSQLKLSDHDSSNKSPVD</sequence>
<dbReference type="EMBL" id="JRKL02002956">
    <property type="protein sequence ID" value="KAF3956929.1"/>
    <property type="molecule type" value="Genomic_DNA"/>
</dbReference>
<proteinExistence type="predicted"/>
<keyword evidence="3" id="KW-1185">Reference proteome</keyword>
<feature type="region of interest" description="Disordered" evidence="1">
    <location>
        <begin position="72"/>
        <end position="108"/>
    </location>
</feature>
<dbReference type="OrthoDB" id="1677442at2759"/>
<dbReference type="Proteomes" id="UP000737018">
    <property type="component" value="Unassembled WGS sequence"/>
</dbReference>
<evidence type="ECO:0000313" key="3">
    <source>
        <dbReference type="Proteomes" id="UP000737018"/>
    </source>
</evidence>
<gene>
    <name evidence="2" type="ORF">CMV_018010</name>
</gene>
<name>A0A8J4R1X2_9ROSI</name>
<dbReference type="AlphaFoldDB" id="A0A8J4R1X2"/>
<reference evidence="2" key="1">
    <citation type="submission" date="2020-03" db="EMBL/GenBank/DDBJ databases">
        <title>Castanea mollissima Vanexum genome sequencing.</title>
        <authorList>
            <person name="Staton M."/>
        </authorList>
    </citation>
    <scope>NUCLEOTIDE SEQUENCE</scope>
    <source>
        <tissue evidence="2">Leaf</tissue>
    </source>
</reference>
<evidence type="ECO:0000256" key="1">
    <source>
        <dbReference type="SAM" id="MobiDB-lite"/>
    </source>
</evidence>
<organism evidence="2 3">
    <name type="scientific">Castanea mollissima</name>
    <name type="common">Chinese chestnut</name>
    <dbReference type="NCBI Taxonomy" id="60419"/>
    <lineage>
        <taxon>Eukaryota</taxon>
        <taxon>Viridiplantae</taxon>
        <taxon>Streptophyta</taxon>
        <taxon>Embryophyta</taxon>
        <taxon>Tracheophyta</taxon>
        <taxon>Spermatophyta</taxon>
        <taxon>Magnoliopsida</taxon>
        <taxon>eudicotyledons</taxon>
        <taxon>Gunneridae</taxon>
        <taxon>Pentapetalae</taxon>
        <taxon>rosids</taxon>
        <taxon>fabids</taxon>
        <taxon>Fagales</taxon>
        <taxon>Fagaceae</taxon>
        <taxon>Castanea</taxon>
    </lineage>
</organism>
<accession>A0A8J4R1X2</accession>
<evidence type="ECO:0000313" key="2">
    <source>
        <dbReference type="EMBL" id="KAF3956929.1"/>
    </source>
</evidence>